<sequence>MPPAREHDIVQSDGILRTLPANPETEEEITPLRLQDFGLAVNGVPFDPGAAEWYKGNRRSEWQYEPMSGAIPLGIDANIAHVQPTGAYHYHGLPELLLLSLGINQNSHSPLVGWAADGFPIYSQYGYQNPDNPNSPIVEMTSSYALRKGARPSGGDNPGGRYDGTFVADYVYTAGAGNLDECNGRFTVAPEFPYGTYAYFLTKKWPVIPRCFCGEPSDDFSRGPVEIAGKRMKESASLRSLLVR</sequence>
<dbReference type="InterPro" id="IPR025924">
    <property type="entry name" value="YHYH_dom"/>
</dbReference>
<accession>A0ABT0PIR0</accession>
<evidence type="ECO:0000313" key="3">
    <source>
        <dbReference type="Proteomes" id="UP001203338"/>
    </source>
</evidence>
<organism evidence="2 3">
    <name type="scientific">Parendozoicomonas callyspongiae</name>
    <dbReference type="NCBI Taxonomy" id="2942213"/>
    <lineage>
        <taxon>Bacteria</taxon>
        <taxon>Pseudomonadati</taxon>
        <taxon>Pseudomonadota</taxon>
        <taxon>Gammaproteobacteria</taxon>
        <taxon>Oceanospirillales</taxon>
        <taxon>Endozoicomonadaceae</taxon>
        <taxon>Parendozoicomonas</taxon>
    </lineage>
</organism>
<gene>
    <name evidence="2" type="ORF">M3P05_15225</name>
</gene>
<evidence type="ECO:0000313" key="2">
    <source>
        <dbReference type="EMBL" id="MCL6271277.1"/>
    </source>
</evidence>
<reference evidence="2 3" key="1">
    <citation type="submission" date="2022-05" db="EMBL/GenBank/DDBJ databases">
        <authorList>
            <person name="Park J.-S."/>
        </authorList>
    </citation>
    <scope>NUCLEOTIDE SEQUENCE [LARGE SCALE GENOMIC DNA]</scope>
    <source>
        <strain evidence="2 3">2012CJ34-2</strain>
    </source>
</reference>
<dbReference type="Pfam" id="PF14240">
    <property type="entry name" value="YHYH"/>
    <property type="match status" value="1"/>
</dbReference>
<evidence type="ECO:0000259" key="1">
    <source>
        <dbReference type="Pfam" id="PF14240"/>
    </source>
</evidence>
<comment type="caution">
    <text evidence="2">The sequence shown here is derived from an EMBL/GenBank/DDBJ whole genome shotgun (WGS) entry which is preliminary data.</text>
</comment>
<dbReference type="Proteomes" id="UP001203338">
    <property type="component" value="Unassembled WGS sequence"/>
</dbReference>
<name>A0ABT0PIR0_9GAMM</name>
<dbReference type="EMBL" id="JAMFLX010000022">
    <property type="protein sequence ID" value="MCL6271277.1"/>
    <property type="molecule type" value="Genomic_DNA"/>
</dbReference>
<feature type="domain" description="YHYH" evidence="1">
    <location>
        <begin position="18"/>
        <end position="214"/>
    </location>
</feature>
<proteinExistence type="predicted"/>
<dbReference type="RefSeq" id="WP_249700775.1">
    <property type="nucleotide sequence ID" value="NZ_JAMFLX010000022.1"/>
</dbReference>
<protein>
    <submittedName>
        <fullName evidence="2">YHYH protein</fullName>
    </submittedName>
</protein>
<keyword evidence="3" id="KW-1185">Reference proteome</keyword>